<dbReference type="Pfam" id="PF00059">
    <property type="entry name" value="Lectin_C"/>
    <property type="match status" value="1"/>
</dbReference>
<dbReference type="InterPro" id="IPR018378">
    <property type="entry name" value="C-type_lectin_CS"/>
</dbReference>
<evidence type="ECO:0000256" key="2">
    <source>
        <dbReference type="SAM" id="SignalP"/>
    </source>
</evidence>
<gene>
    <name evidence="4" type="ORF">NTJ_14057</name>
</gene>
<evidence type="ECO:0000313" key="4">
    <source>
        <dbReference type="EMBL" id="BET01241.1"/>
    </source>
</evidence>
<evidence type="ECO:0000313" key="5">
    <source>
        <dbReference type="Proteomes" id="UP001307889"/>
    </source>
</evidence>
<proteinExistence type="predicted"/>
<dbReference type="SMART" id="SM00034">
    <property type="entry name" value="CLECT"/>
    <property type="match status" value="1"/>
</dbReference>
<reference evidence="4 5" key="1">
    <citation type="submission" date="2023-09" db="EMBL/GenBank/DDBJ databases">
        <title>Nesidiocoris tenuis whole genome shotgun sequence.</title>
        <authorList>
            <person name="Shibata T."/>
            <person name="Shimoda M."/>
            <person name="Kobayashi T."/>
            <person name="Uehara T."/>
        </authorList>
    </citation>
    <scope>NUCLEOTIDE SEQUENCE [LARGE SCALE GENOMIC DNA]</scope>
    <source>
        <strain evidence="4 5">Japan</strain>
    </source>
</reference>
<evidence type="ECO:0000259" key="3">
    <source>
        <dbReference type="PROSITE" id="PS50041"/>
    </source>
</evidence>
<dbReference type="EMBL" id="AP028920">
    <property type="protein sequence ID" value="BET01241.1"/>
    <property type="molecule type" value="Genomic_DNA"/>
</dbReference>
<protein>
    <recommendedName>
        <fullName evidence="3">C-type lectin domain-containing protein</fullName>
    </recommendedName>
</protein>
<feature type="domain" description="C-type lectin" evidence="3">
    <location>
        <begin position="38"/>
        <end position="156"/>
    </location>
</feature>
<keyword evidence="1" id="KW-1015">Disulfide bond</keyword>
<feature type="signal peptide" evidence="2">
    <location>
        <begin position="1"/>
        <end position="19"/>
    </location>
</feature>
<dbReference type="PROSITE" id="PS50041">
    <property type="entry name" value="C_TYPE_LECTIN_2"/>
    <property type="match status" value="1"/>
</dbReference>
<accession>A0ABN7BA32</accession>
<dbReference type="PANTHER" id="PTHR45710:SF26">
    <property type="entry name" value="RH26557P"/>
    <property type="match status" value="1"/>
</dbReference>
<dbReference type="InterPro" id="IPR050828">
    <property type="entry name" value="C-type_lectin/matrix_domain"/>
</dbReference>
<keyword evidence="2" id="KW-0732">Signal</keyword>
<dbReference type="InterPro" id="IPR016187">
    <property type="entry name" value="CTDL_fold"/>
</dbReference>
<name>A0ABN7BA32_9HEMI</name>
<dbReference type="Gene3D" id="3.10.100.10">
    <property type="entry name" value="Mannose-Binding Protein A, subunit A"/>
    <property type="match status" value="1"/>
</dbReference>
<dbReference type="Proteomes" id="UP001307889">
    <property type="component" value="Chromosome 12"/>
</dbReference>
<sequence>MISPTIATLFLTLASAVLCERTSNPEVMYSCPKKYFRVGNNCYYLSKEKVQWREAIYQCQDTGGTLAVLDTKIEDQKLRRYLNRMKQIKGERWIAGTFDAHNHVWRWAHHSEPFKYHGFSRLRRRGNAWKCVIMDHNMKYRWNSRSCFQKKKYICEQPMETIVLKKKQGFENNQPVHERTNLPNQNQKRTKMLKRRKPNRANYNNIMLNNV</sequence>
<dbReference type="CDD" id="cd00037">
    <property type="entry name" value="CLECT"/>
    <property type="match status" value="1"/>
</dbReference>
<dbReference type="PROSITE" id="PS00615">
    <property type="entry name" value="C_TYPE_LECTIN_1"/>
    <property type="match status" value="1"/>
</dbReference>
<dbReference type="InterPro" id="IPR016186">
    <property type="entry name" value="C-type_lectin-like/link_sf"/>
</dbReference>
<dbReference type="SUPFAM" id="SSF56436">
    <property type="entry name" value="C-type lectin-like"/>
    <property type="match status" value="1"/>
</dbReference>
<dbReference type="PANTHER" id="PTHR45710">
    <property type="entry name" value="C-TYPE LECTIN DOMAIN-CONTAINING PROTEIN 180"/>
    <property type="match status" value="1"/>
</dbReference>
<feature type="chain" id="PRO_5046576151" description="C-type lectin domain-containing protein" evidence="2">
    <location>
        <begin position="20"/>
        <end position="211"/>
    </location>
</feature>
<organism evidence="4 5">
    <name type="scientific">Nesidiocoris tenuis</name>
    <dbReference type="NCBI Taxonomy" id="355587"/>
    <lineage>
        <taxon>Eukaryota</taxon>
        <taxon>Metazoa</taxon>
        <taxon>Ecdysozoa</taxon>
        <taxon>Arthropoda</taxon>
        <taxon>Hexapoda</taxon>
        <taxon>Insecta</taxon>
        <taxon>Pterygota</taxon>
        <taxon>Neoptera</taxon>
        <taxon>Paraneoptera</taxon>
        <taxon>Hemiptera</taxon>
        <taxon>Heteroptera</taxon>
        <taxon>Panheteroptera</taxon>
        <taxon>Cimicomorpha</taxon>
        <taxon>Miridae</taxon>
        <taxon>Dicyphina</taxon>
        <taxon>Nesidiocoris</taxon>
    </lineage>
</organism>
<keyword evidence="5" id="KW-1185">Reference proteome</keyword>
<evidence type="ECO:0000256" key="1">
    <source>
        <dbReference type="ARBA" id="ARBA00023157"/>
    </source>
</evidence>
<dbReference type="InterPro" id="IPR001304">
    <property type="entry name" value="C-type_lectin-like"/>
</dbReference>